<dbReference type="SUPFAM" id="SSF53756">
    <property type="entry name" value="UDP-Glycosyltransferase/glycogen phosphorylase"/>
    <property type="match status" value="1"/>
</dbReference>
<comment type="catalytic activity">
    <reaction evidence="8 9">
        <text>D-glucose 6-phosphate + UDP-alpha-D-glucose = alpha,alpha-trehalose 6-phosphate + UDP + H(+)</text>
        <dbReference type="Rhea" id="RHEA:18889"/>
        <dbReference type="ChEBI" id="CHEBI:15378"/>
        <dbReference type="ChEBI" id="CHEBI:58223"/>
        <dbReference type="ChEBI" id="CHEBI:58429"/>
        <dbReference type="ChEBI" id="CHEBI:58885"/>
        <dbReference type="ChEBI" id="CHEBI:61548"/>
        <dbReference type="EC" id="2.4.1.15"/>
    </reaction>
</comment>
<accession>A0A109JKB3</accession>
<dbReference type="Gene3D" id="3.40.50.2000">
    <property type="entry name" value="Glycogen Phosphorylase B"/>
    <property type="match status" value="2"/>
</dbReference>
<comment type="subunit">
    <text evidence="3 9">Homotetramer.</text>
</comment>
<evidence type="ECO:0000256" key="6">
    <source>
        <dbReference type="ARBA" id="ARBA00022676"/>
    </source>
</evidence>
<evidence type="ECO:0000256" key="3">
    <source>
        <dbReference type="ARBA" id="ARBA00011881"/>
    </source>
</evidence>
<dbReference type="CDD" id="cd03788">
    <property type="entry name" value="GT20_TPS"/>
    <property type="match status" value="1"/>
</dbReference>
<evidence type="ECO:0000256" key="7">
    <source>
        <dbReference type="ARBA" id="ARBA00022679"/>
    </source>
</evidence>
<dbReference type="InterPro" id="IPR001830">
    <property type="entry name" value="Glyco_trans_20"/>
</dbReference>
<dbReference type="AlphaFoldDB" id="A0A109JKB3"/>
<dbReference type="PANTHER" id="PTHR10788">
    <property type="entry name" value="TREHALOSE-6-PHOSPHATE SYNTHASE"/>
    <property type="match status" value="1"/>
</dbReference>
<evidence type="ECO:0000256" key="5">
    <source>
        <dbReference type="ARBA" id="ARBA00018539"/>
    </source>
</evidence>
<dbReference type="PANTHER" id="PTHR10788:SF106">
    <property type="entry name" value="BCDNA.GH08860"/>
    <property type="match status" value="1"/>
</dbReference>
<gene>
    <name evidence="10" type="ORF">AS026_09215</name>
</gene>
<dbReference type="GO" id="GO:0003825">
    <property type="term" value="F:alpha,alpha-trehalose-phosphate synthase (UDP-forming) activity"/>
    <property type="evidence" value="ECO:0007669"/>
    <property type="project" value="UniProtKB-UniRule"/>
</dbReference>
<dbReference type="NCBIfam" id="TIGR02400">
    <property type="entry name" value="trehalose_OtsA"/>
    <property type="match status" value="1"/>
</dbReference>
<keyword evidence="11" id="KW-1185">Reference proteome</keyword>
<dbReference type="InterPro" id="IPR012766">
    <property type="entry name" value="Trehalose_OtsA"/>
</dbReference>
<comment type="pathway">
    <text evidence="1 9">Glycan biosynthesis; trehalose biosynthesis.</text>
</comment>
<sequence length="458" mass="51356">MSRLVIVSNRVPAPVKEGAASAGGLAVALKAALEERGGIWMGWSGKSSENNEPGPLSLTGEGKITYALTDLTGKDVEEYYFGFANRVLWPICHYRLDLAEYGRKEMAGYFRVNRFFAHRLAPLLKPDDIIWVHDYHLIPLAAELRQMGFKNRIGFFLHIPWPPADVLYTMPVHEEIMHGLAAYDLVGFQTDHDLENFAGCLRREDMGDAIGDGRFTANGKVFKGGAYGISIETAAFAEFAKKAGSHHMVQRARQSIKDRDLIIGVDRLDYSKGITQRLDAFERFVVNNPAHQRKVTYLQITPKSRSEVPEYEQMQRTVAEQAGRVNGALGTVDWVPVRYINRSVSRPILAGLYRLAKVGLVTPLRDGMNLVAKEYVAAQDPEDPGVLVLSRFAGAARELKSGALLVNPYDIEGTANALARALNMPMEERRERWQRMMDYLLEHDVTRWCDDFLNDLAA</sequence>
<keyword evidence="6 9" id="KW-0328">Glycosyltransferase</keyword>
<evidence type="ECO:0000256" key="4">
    <source>
        <dbReference type="ARBA" id="ARBA00012538"/>
    </source>
</evidence>
<dbReference type="RefSeq" id="WP_062371383.1">
    <property type="nucleotide sequence ID" value="NZ_LNCD01000085.1"/>
</dbReference>
<comment type="caution">
    <text evidence="10">The sequence shown here is derived from an EMBL/GenBank/DDBJ whole genome shotgun (WGS) entry which is preliminary data.</text>
</comment>
<reference evidence="10 11" key="1">
    <citation type="submission" date="2015-11" db="EMBL/GenBank/DDBJ databases">
        <title>Draft Genome Sequence of the Strain BR 10423 (Rhizobium sp.) isolated from nodules of Mimosa pudica.</title>
        <authorList>
            <person name="Barauna A.C."/>
            <person name="Zilli J.E."/>
            <person name="Simoes-Araujo J.L."/>
            <person name="Reis V.M."/>
            <person name="James E.K."/>
            <person name="Reis F.B.Jr."/>
            <person name="Rouws L.F."/>
            <person name="Passos S.R."/>
            <person name="Gois S.R."/>
        </authorList>
    </citation>
    <scope>NUCLEOTIDE SEQUENCE [LARGE SCALE GENOMIC DNA]</scope>
    <source>
        <strain evidence="10 11">BR10423</strain>
    </source>
</reference>
<evidence type="ECO:0000313" key="10">
    <source>
        <dbReference type="EMBL" id="KWV50379.1"/>
    </source>
</evidence>
<dbReference type="UniPathway" id="UPA00299"/>
<dbReference type="EMBL" id="LNCD01000085">
    <property type="protein sequence ID" value="KWV50379.1"/>
    <property type="molecule type" value="Genomic_DNA"/>
</dbReference>
<evidence type="ECO:0000313" key="11">
    <source>
        <dbReference type="Proteomes" id="UP000068164"/>
    </source>
</evidence>
<dbReference type="EC" id="2.4.1.15" evidence="4 9"/>
<protein>
    <recommendedName>
        <fullName evidence="5 9">Trehalose-6-phosphate synthase</fullName>
        <ecNumber evidence="4 9">2.4.1.15</ecNumber>
    </recommendedName>
    <alternativeName>
        <fullName evidence="9">Osmoregulatory trehalose synthesis protein A</fullName>
    </alternativeName>
    <alternativeName>
        <fullName evidence="9">UDP-glucose-glucosephosphate glucosyltransferase</fullName>
    </alternativeName>
</protein>
<comment type="function">
    <text evidence="9">Probably involved in the osmoprotection via the biosynthesis of trehalose. Catalyzes the transfer of glucose from UDP-alpha-D-glucose (UDP-Glc) to D-glucose 6-phosphate (Glc-6-P) to form trehalose-6-phosphate. Acts with retention of the anomeric configuration of the UDP-sugar donor.</text>
</comment>
<proteinExistence type="inferred from homology"/>
<evidence type="ECO:0000256" key="8">
    <source>
        <dbReference type="ARBA" id="ARBA00048039"/>
    </source>
</evidence>
<keyword evidence="7 9" id="KW-0808">Transferase</keyword>
<evidence type="ECO:0000256" key="1">
    <source>
        <dbReference type="ARBA" id="ARBA00005199"/>
    </source>
</evidence>
<organism evidence="10 11">
    <name type="scientific">Rhizobium altiplani</name>
    <dbReference type="NCBI Taxonomy" id="1864509"/>
    <lineage>
        <taxon>Bacteria</taxon>
        <taxon>Pseudomonadati</taxon>
        <taxon>Pseudomonadota</taxon>
        <taxon>Alphaproteobacteria</taxon>
        <taxon>Hyphomicrobiales</taxon>
        <taxon>Rhizobiaceae</taxon>
        <taxon>Rhizobium/Agrobacterium group</taxon>
        <taxon>Rhizobium</taxon>
    </lineage>
</organism>
<evidence type="ECO:0000256" key="2">
    <source>
        <dbReference type="ARBA" id="ARBA00008799"/>
    </source>
</evidence>
<comment type="similarity">
    <text evidence="2 9">Belongs to the glycosyltransferase 20 family.</text>
</comment>
<evidence type="ECO:0000256" key="9">
    <source>
        <dbReference type="RuleBase" id="RU362045"/>
    </source>
</evidence>
<dbReference type="GO" id="GO:0005992">
    <property type="term" value="P:trehalose biosynthetic process"/>
    <property type="evidence" value="ECO:0007669"/>
    <property type="project" value="UniProtKB-UniRule"/>
</dbReference>
<dbReference type="OrthoDB" id="9815690at2"/>
<dbReference type="Pfam" id="PF00982">
    <property type="entry name" value="Glyco_transf_20"/>
    <property type="match status" value="1"/>
</dbReference>
<dbReference type="Proteomes" id="UP000068164">
    <property type="component" value="Unassembled WGS sequence"/>
</dbReference>
<name>A0A109JKB3_9HYPH</name>